<keyword evidence="2" id="KW-0472">Membrane</keyword>
<evidence type="ECO:0000313" key="3">
    <source>
        <dbReference type="EMBL" id="EDO07461.1"/>
    </source>
</evidence>
<feature type="transmembrane region" description="Helical" evidence="2">
    <location>
        <begin position="968"/>
        <end position="994"/>
    </location>
</feature>
<reference evidence="4" key="3">
    <citation type="journal article" date="2021" name="Int. J. Parasitol.">
        <title>Comparative analysis of gene expression between Babesia bovis blood stages and kinetes allowed by improved genome annotation.</title>
        <authorList>
            <person name="Ueti M.W."/>
            <person name="Johnson W.C."/>
            <person name="Kappmeyer L.S."/>
            <person name="Herndon D.R."/>
            <person name="Mousel M.R."/>
            <person name="Reif K.E."/>
            <person name="Taus N.S."/>
            <person name="Ifeonu O.O."/>
            <person name="Silva J.C."/>
            <person name="Suarez C.E."/>
            <person name="Brayton K.A."/>
        </authorList>
    </citation>
    <scope>NUCLEOTIDE SEQUENCE [LARGE SCALE GENOMIC DNA]</scope>
</reference>
<keyword evidence="2" id="KW-1133">Transmembrane helix</keyword>
<keyword evidence="4" id="KW-1185">Reference proteome</keyword>
<feature type="compositionally biased region" description="Polar residues" evidence="1">
    <location>
        <begin position="322"/>
        <end position="336"/>
    </location>
</feature>
<proteinExistence type="predicted"/>
<dbReference type="InParanoid" id="A7ASE2"/>
<sequence length="1024" mass="115597">MTKFRTIMRQRSNGIMDPSFVKIYTLFSGPNPEADIPREETADELSKRLEDLMPTKINQILPLPSETVYLPASMDLIALDKYIWKLNYKVLPDVVNEEENESPKENVDDIRKLPNREHVSTEDASRSKNEITRYEEETVSGSMDEGLKSNRGGGTQEKPIETIEIHQDTVIPKHKEVNEELTVTDDVLSHIENTGGESLEHAITTCSVKALESKDCVLGIENENMNQKAEETSTEFVEGEYYIDFVLCYAVDLINDSNMPRGRIKSIIHSTSLDPQLLLNEENIGEQKVFSELTETVSNKEAQNIVNSKDFATETPNDDTSAEYNRSTSGLDRDSTNSFVTQHTIKRPTTTEGTEETQPTLAKGENTLEPNRQLQNVEYPNYSKPTSATGINDTHDIQSPTIDRDKIIQKPWLPNYIEARKSWHVEPPKIRSAESFDRDDWMRKPLPKSKPVKDVTSRIERTNTAVDKPYSGATTSIHSDRQFGGVVDKFETDKLTNSVTFTNDVVYNTSAEMEGDYAVQPQPVEKARAQILEETKKEATKITNSTQEIKTKPLGALKNRVPMPSRIPVRKEEHSVGRTKTKNIVGMPNEKAGISFKGHSKLPLRKMKTQYGKKSLKDSYPIVSKLKSMRKTALNKEGVSLAINSSHLDSRVDRSSGFFFYFNKTAYRSFSNLIKIHDLKESFNVFSNYRFERINASVKDTLRKFANISHFREDGHAYDHDPNLVADIVDCHDPGPYGHYLPLDAVLLSSEGFVPVESFAGREHETKVAHELYGGWFEPLAIVVLKSQNAIHRDVGLAMYNEIEGGIKYEEKTSKGYVSLTLAAVDKEYNYLDSTTSEVTLRFPLWYFIYKLSGVCLGLGASEIAVSKLFHALDLTIKAPGLMRSLGFDTETKTHTIATALNTTVPISNNSSLRLLNEHAELVPQRPHDAVTVFQDTYADLLESLDDIYEGDSIYAVESFLTSRSRTYSILISLICFNILATLLSVVVISYMLVQSRQTVSKKIRMTSYNILCRLFSCQWRNSS</sequence>
<reference evidence="3 4" key="1">
    <citation type="journal article" date="2007" name="PLoS Pathog.">
        <title>Genome sequence of Babesia bovis and comparative analysis of apicomplexan hemoprotozoa.</title>
        <authorList>
            <person name="Brayton K.A."/>
            <person name="Lau A.O.T."/>
            <person name="Herndon D.R."/>
            <person name="Hannick L."/>
            <person name="Kappmeyer L.S."/>
            <person name="Berens S.J."/>
            <person name="Bidwell S.L."/>
            <person name="Brown W.C."/>
            <person name="Crabtree J."/>
            <person name="Fadrosh D."/>
            <person name="Feldblum T."/>
            <person name="Forberger H.A."/>
            <person name="Haas B.J."/>
            <person name="Howell J.M."/>
            <person name="Khouri H."/>
            <person name="Koo H."/>
            <person name="Mann D.J."/>
            <person name="Norimine J."/>
            <person name="Paulsen I.T."/>
            <person name="Radune D."/>
            <person name="Ren Q."/>
            <person name="Smith R.K. Jr."/>
            <person name="Suarez C.E."/>
            <person name="White O."/>
            <person name="Wortman J.R."/>
            <person name="Knowles D.P. Jr."/>
            <person name="McElwain T.F."/>
            <person name="Nene V.M."/>
        </authorList>
    </citation>
    <scope>NUCLEOTIDE SEQUENCE [LARGE SCALE GENOMIC DNA]</scope>
    <source>
        <strain evidence="3">T2Bo</strain>
    </source>
</reference>
<evidence type="ECO:0000313" key="4">
    <source>
        <dbReference type="Proteomes" id="UP000002173"/>
    </source>
</evidence>
<organism evidence="3 4">
    <name type="scientific">Babesia bovis</name>
    <dbReference type="NCBI Taxonomy" id="5865"/>
    <lineage>
        <taxon>Eukaryota</taxon>
        <taxon>Sar</taxon>
        <taxon>Alveolata</taxon>
        <taxon>Apicomplexa</taxon>
        <taxon>Aconoidasida</taxon>
        <taxon>Piroplasmida</taxon>
        <taxon>Babesiidae</taxon>
        <taxon>Babesia</taxon>
    </lineage>
</organism>
<accession>A7ASE2</accession>
<name>A7ASE2_BABBO</name>
<keyword evidence="2" id="KW-0812">Transmembrane</keyword>
<protein>
    <submittedName>
        <fullName evidence="3">Uncharacterized protein</fullName>
    </submittedName>
</protein>
<evidence type="ECO:0000256" key="1">
    <source>
        <dbReference type="SAM" id="MobiDB-lite"/>
    </source>
</evidence>
<feature type="compositionally biased region" description="Basic and acidic residues" evidence="1">
    <location>
        <begin position="101"/>
        <end position="136"/>
    </location>
</feature>
<feature type="region of interest" description="Disordered" evidence="1">
    <location>
        <begin position="304"/>
        <end position="336"/>
    </location>
</feature>
<dbReference type="VEuPathDB" id="PiroplasmaDB:BBOV_IV011090"/>
<comment type="caution">
    <text evidence="3">The sequence shown here is derived from an EMBL/GenBank/DDBJ whole genome shotgun (WGS) entry which is preliminary data.</text>
</comment>
<gene>
    <name evidence="3" type="ORF">BBOV_IV011090</name>
</gene>
<dbReference type="EMBL" id="AAXT01000002">
    <property type="protein sequence ID" value="EDO07461.1"/>
    <property type="molecule type" value="Genomic_DNA"/>
</dbReference>
<evidence type="ECO:0000256" key="2">
    <source>
        <dbReference type="SAM" id="Phobius"/>
    </source>
</evidence>
<reference evidence="4" key="2">
    <citation type="journal article" date="2020" name="Data Brief">
        <title>Transcriptome dataset of Babesia bovis life stages within vertebrate and invertebrate hosts.</title>
        <authorList>
            <person name="Ueti M.W."/>
            <person name="Johnson W.C."/>
            <person name="Kappmeyer L.S."/>
            <person name="Herndon D.R."/>
            <person name="Mousel M.R."/>
            <person name="Reif K.E."/>
            <person name="Taus N.S."/>
            <person name="Ifeonu O.O."/>
            <person name="Silva J.C."/>
            <person name="Suarez C.E."/>
            <person name="Brayton K.A."/>
        </authorList>
    </citation>
    <scope>NUCLEOTIDE SEQUENCE [LARGE SCALE GENOMIC DNA]</scope>
</reference>
<feature type="region of interest" description="Disordered" evidence="1">
    <location>
        <begin position="96"/>
        <end position="159"/>
    </location>
</feature>
<dbReference type="Proteomes" id="UP000002173">
    <property type="component" value="Unassembled WGS sequence"/>
</dbReference>
<dbReference type="AlphaFoldDB" id="A7ASE2"/>